<protein>
    <submittedName>
        <fullName evidence="1">Uncharacterized protein</fullName>
    </submittedName>
</protein>
<gene>
    <name evidence="1" type="ORF">BCO_0014900</name>
</gene>
<proteinExistence type="predicted"/>
<evidence type="ECO:0000313" key="1">
    <source>
        <dbReference type="EMBL" id="AHH11582.1"/>
    </source>
</evidence>
<reference evidence="1" key="1">
    <citation type="submission" date="2013-04" db="EMBL/GenBank/DDBJ databases">
        <title>Comparative Genomics of Relapsing Fever Spirochetes.</title>
        <authorList>
            <person name="Schwan T.G."/>
            <person name="Raffel S.J."/>
            <person name="Porcella S.F."/>
            <person name="Martens C.A."/>
            <person name="Bruno D.P."/>
            <person name="Ricklefs S.M."/>
            <person name="Barbian K.B."/>
        </authorList>
    </citation>
    <scope>NUCLEOTIDE SEQUENCE</scope>
    <source>
        <strain evidence="1">Co53</strain>
        <plasmid evidence="1">unnamed</plasmid>
    </source>
</reference>
<keyword evidence="1" id="KW-0614">Plasmid</keyword>
<name>W5SXG4_9SPIR</name>
<dbReference type="EMBL" id="CP005759">
    <property type="protein sequence ID" value="AHH11582.1"/>
    <property type="molecule type" value="Genomic_DNA"/>
</dbReference>
<sequence>MFKDHYMKVIKFPKRKSFKSEQIDIETFIAQVDYTTAQLDREFREFQRQYGLDKGLDDWMAHIERESYLRNQKIQVRSETLSFRFEKSLNNKLKNK</sequence>
<organism evidence="1">
    <name type="scientific">Borrelia coriaceae ATCC 43381</name>
    <dbReference type="NCBI Taxonomy" id="1408429"/>
    <lineage>
        <taxon>Bacteria</taxon>
        <taxon>Pseudomonadati</taxon>
        <taxon>Spirochaetota</taxon>
        <taxon>Spirochaetia</taxon>
        <taxon>Spirochaetales</taxon>
        <taxon>Borreliaceae</taxon>
        <taxon>Borrelia</taxon>
    </lineage>
</organism>
<dbReference type="AlphaFoldDB" id="W5SXG4"/>
<geneLocation type="plasmid" evidence="1">
    <name>unnamed</name>
</geneLocation>
<accession>W5SXG4</accession>
<dbReference type="HOGENOM" id="CLU_2286034_0_0_12"/>